<evidence type="ECO:0000313" key="2">
    <source>
        <dbReference type="EnsemblMetazoa" id="Aqu2.1.31740_001"/>
    </source>
</evidence>
<dbReference type="InterPro" id="IPR046700">
    <property type="entry name" value="DUF6570"/>
</dbReference>
<name>A0A1X7UUT5_AMPQE</name>
<sequence length="120" mass="13572">MPASYVLNGLQTDHLPQELANLDQLSVQLIQRAKAYQTVVRLGTYTAKVPTYTSLKAYEGNMFFLPLPFHETERTINEIQEDPNLADPELYIILNGIPTKKKVIWRSLIDIASLKAAITK</sequence>
<protein>
    <recommendedName>
        <fullName evidence="1">DUF6570 domain-containing protein</fullName>
    </recommendedName>
</protein>
<dbReference type="AlphaFoldDB" id="A0A1X7UUT5"/>
<dbReference type="Pfam" id="PF20209">
    <property type="entry name" value="DUF6570"/>
    <property type="match status" value="1"/>
</dbReference>
<proteinExistence type="predicted"/>
<evidence type="ECO:0000259" key="1">
    <source>
        <dbReference type="Pfam" id="PF20209"/>
    </source>
</evidence>
<accession>A0A1X7UUT5</accession>
<dbReference type="EnsemblMetazoa" id="Aqu2.1.31740_001">
    <property type="protein sequence ID" value="Aqu2.1.31740_001"/>
    <property type="gene ID" value="Aqu2.1.31740"/>
</dbReference>
<feature type="domain" description="DUF6570" evidence="1">
    <location>
        <begin position="4"/>
        <end position="73"/>
    </location>
</feature>
<organism evidence="2">
    <name type="scientific">Amphimedon queenslandica</name>
    <name type="common">Sponge</name>
    <dbReference type="NCBI Taxonomy" id="400682"/>
    <lineage>
        <taxon>Eukaryota</taxon>
        <taxon>Metazoa</taxon>
        <taxon>Porifera</taxon>
        <taxon>Demospongiae</taxon>
        <taxon>Heteroscleromorpha</taxon>
        <taxon>Haplosclerida</taxon>
        <taxon>Niphatidae</taxon>
        <taxon>Amphimedon</taxon>
    </lineage>
</organism>
<reference evidence="2" key="1">
    <citation type="submission" date="2017-05" db="UniProtKB">
        <authorList>
            <consortium name="EnsemblMetazoa"/>
        </authorList>
    </citation>
    <scope>IDENTIFICATION</scope>
</reference>
<dbReference type="InParanoid" id="A0A1X7UUT5"/>